<dbReference type="InterPro" id="IPR014914">
    <property type="entry name" value="RES_dom"/>
</dbReference>
<dbReference type="AlphaFoldDB" id="A5FTP7"/>
<geneLocation type="plasmid" evidence="2 3">
    <name>pACRY02</name>
</geneLocation>
<evidence type="ECO:0000259" key="1">
    <source>
        <dbReference type="SMART" id="SM00953"/>
    </source>
</evidence>
<proteinExistence type="predicted"/>
<dbReference type="RefSeq" id="WP_011930675.1">
    <property type="nucleotide sequence ID" value="NC_009468.1"/>
</dbReference>
<name>A5FTP7_ACICJ</name>
<evidence type="ECO:0000313" key="2">
    <source>
        <dbReference type="EMBL" id="ABQ28979.1"/>
    </source>
</evidence>
<sequence length="173" mass="18587">MTAASYKGLLYRAINPIYAADPMSGEGARLYGGRFNPRGVPAIYCSISVMTALREANQAGALQPTTLVSYDAEIERVFDARDVSAVEAEGFSPGTLASQTWRDEMKAGKQSQTQVFASRLIAKNYCALLVPSYVAGATPSDLNLVLWKWGSSTPSRLVLIDDQGRLAVPPLPA</sequence>
<dbReference type="EMBL" id="CP000690">
    <property type="protein sequence ID" value="ABQ28979.1"/>
    <property type="molecule type" value="Genomic_DNA"/>
</dbReference>
<keyword evidence="2" id="KW-0614">Plasmid</keyword>
<protein>
    <recommendedName>
        <fullName evidence="1">RES domain-containing protein</fullName>
    </recommendedName>
</protein>
<keyword evidence="3" id="KW-1185">Reference proteome</keyword>
<evidence type="ECO:0000313" key="3">
    <source>
        <dbReference type="Proteomes" id="UP000000245"/>
    </source>
</evidence>
<dbReference type="Proteomes" id="UP000000245">
    <property type="component" value="Plasmid pACRY02"/>
</dbReference>
<dbReference type="Pfam" id="PF08808">
    <property type="entry name" value="RES"/>
    <property type="match status" value="1"/>
</dbReference>
<feature type="domain" description="RES" evidence="1">
    <location>
        <begin position="22"/>
        <end position="161"/>
    </location>
</feature>
<reference evidence="2 3" key="1">
    <citation type="submission" date="2007-05" db="EMBL/GenBank/DDBJ databases">
        <title>Complete sequence of plasmid2 pACRY02 of Acidiphilium cryptum JF-5.</title>
        <authorList>
            <consortium name="US DOE Joint Genome Institute"/>
            <person name="Copeland A."/>
            <person name="Lucas S."/>
            <person name="Lapidus A."/>
            <person name="Barry K."/>
            <person name="Detter J.C."/>
            <person name="Glavina del Rio T."/>
            <person name="Hammon N."/>
            <person name="Israni S."/>
            <person name="Dalin E."/>
            <person name="Tice H."/>
            <person name="Pitluck S."/>
            <person name="Sims D."/>
            <person name="Brettin T."/>
            <person name="Bruce D."/>
            <person name="Han C."/>
            <person name="Schmutz J."/>
            <person name="Larimer F."/>
            <person name="Land M."/>
            <person name="Hauser L."/>
            <person name="Kyrpides N."/>
            <person name="Kim E."/>
            <person name="Magnuson T."/>
            <person name="Richardson P."/>
        </authorList>
    </citation>
    <scope>NUCLEOTIDE SEQUENCE [LARGE SCALE GENOMIC DNA]</scope>
    <source>
        <strain evidence="3">JF-5</strain>
        <plasmid evidence="3">Plasmid pACRY02</plasmid>
    </source>
</reference>
<dbReference type="SMART" id="SM00953">
    <property type="entry name" value="RES"/>
    <property type="match status" value="1"/>
</dbReference>
<dbReference type="KEGG" id="acr:Acry_3368"/>
<accession>A5FTP7</accession>
<dbReference type="HOGENOM" id="CLU_124383_1_0_5"/>
<gene>
    <name evidence="2" type="ordered locus">Acry_3368</name>
</gene>
<organism evidence="2 3">
    <name type="scientific">Acidiphilium cryptum (strain JF-5)</name>
    <dbReference type="NCBI Taxonomy" id="349163"/>
    <lineage>
        <taxon>Bacteria</taxon>
        <taxon>Pseudomonadati</taxon>
        <taxon>Pseudomonadota</taxon>
        <taxon>Alphaproteobacteria</taxon>
        <taxon>Acetobacterales</taxon>
        <taxon>Acidocellaceae</taxon>
        <taxon>Acidiphilium</taxon>
    </lineage>
</organism>